<protein>
    <submittedName>
        <fullName evidence="4">Competence protein CoiA-like family protein</fullName>
    </submittedName>
</protein>
<evidence type="ECO:0000313" key="5">
    <source>
        <dbReference type="Proteomes" id="UP000199421"/>
    </source>
</evidence>
<dbReference type="InterPro" id="IPR057152">
    <property type="entry name" value="DUF7830"/>
</dbReference>
<dbReference type="OrthoDB" id="1305560at2"/>
<evidence type="ECO:0000313" key="4">
    <source>
        <dbReference type="EMBL" id="SEK76497.1"/>
    </source>
</evidence>
<dbReference type="Pfam" id="PF25169">
    <property type="entry name" value="DUF7830"/>
    <property type="match status" value="1"/>
</dbReference>
<evidence type="ECO:0000259" key="1">
    <source>
        <dbReference type="Pfam" id="PF19500"/>
    </source>
</evidence>
<reference evidence="5" key="1">
    <citation type="submission" date="2016-10" db="EMBL/GenBank/DDBJ databases">
        <authorList>
            <person name="Varghese N."/>
            <person name="Submissions S."/>
        </authorList>
    </citation>
    <scope>NUCLEOTIDE SEQUENCE [LARGE SCALE GENOMIC DNA]</scope>
    <source>
        <strain evidence="5">DSM 18733</strain>
    </source>
</reference>
<dbReference type="EMBL" id="FOAF01000001">
    <property type="protein sequence ID" value="SEK76497.1"/>
    <property type="molecule type" value="Genomic_DNA"/>
</dbReference>
<sequence length="562" mass="67050">MDEKKINLIRDKITGDTYYVHKLIKSQKDGFIIRNEYASNTRNFQCCECGQDLIPSISRLDNVYFKHFPKSEFCILKENDWDDEMANDHYRMLYGRESSRHKYLKNKIGEGLLTTEGIDVNSVQIDTTFIIKGKDRRKPDVYCQYKGMELVFEIQLSSLSPKYINERAKFYANHGIFLIWVLDLKDNPLLLSNLQRDIKWVWSSQNLFRLDESSNSLRFICNYKLPFINEEKQEVWDKWTMSSITLSDLTFREKDYQAFYLDFEAQHKILEVELQNRLNHLKEKEMENERLEQIKKCKLRVDKILKDIRDRGKNDQGFYNVLQELRFLTEEEKTLFSQKSSFVGKYVKKKPYLVHYLQNYQTKNGYSKTNFIEFLLTEELIDIDVNAKDSSGGGPLQELYKNSHLQDIHYKLIPRLFKRGYHLTDVDSHFILNSSDIDVTFREAELVTLKHYDTVRGTEEIVLIQKHQRYLLFVESAVQKQIIGSRLKNWVQYMMGVLHNYKCFWVYTKEALKKTGTWELILESDKKGTFMKKIKEFGLEDAEQDRTMFQLLWKLYPEIFLI</sequence>
<dbReference type="AlphaFoldDB" id="A0A1H7JRQ4"/>
<feature type="domain" description="DUF6035" evidence="1">
    <location>
        <begin position="87"/>
        <end position="263"/>
    </location>
</feature>
<keyword evidence="5" id="KW-1185">Reference proteome</keyword>
<dbReference type="Proteomes" id="UP000199421">
    <property type="component" value="Unassembled WGS sequence"/>
</dbReference>
<gene>
    <name evidence="4" type="ORF">SAMN05661044_01088</name>
</gene>
<dbReference type="InterPro" id="IPR046099">
    <property type="entry name" value="DUF6035"/>
</dbReference>
<dbReference type="Pfam" id="PF19500">
    <property type="entry name" value="DUF6035"/>
    <property type="match status" value="1"/>
</dbReference>
<evidence type="ECO:0000259" key="3">
    <source>
        <dbReference type="Pfam" id="PF25169"/>
    </source>
</evidence>
<proteinExistence type="predicted"/>
<evidence type="ECO:0000259" key="2">
    <source>
        <dbReference type="Pfam" id="PF25167"/>
    </source>
</evidence>
<accession>A0A1H7JRQ4</accession>
<feature type="domain" description="DUF7829" evidence="2">
    <location>
        <begin position="337"/>
        <end position="558"/>
    </location>
</feature>
<organism evidence="4 5">
    <name type="scientific">Olivibacter domesticus</name>
    <name type="common">Pseudosphingobacterium domesticum</name>
    <dbReference type="NCBI Taxonomy" id="407022"/>
    <lineage>
        <taxon>Bacteria</taxon>
        <taxon>Pseudomonadati</taxon>
        <taxon>Bacteroidota</taxon>
        <taxon>Sphingobacteriia</taxon>
        <taxon>Sphingobacteriales</taxon>
        <taxon>Sphingobacteriaceae</taxon>
        <taxon>Olivibacter</taxon>
    </lineage>
</organism>
<dbReference type="STRING" id="407022.SAMN05661044_01088"/>
<name>A0A1H7JRQ4_OLID1</name>
<feature type="domain" description="DUF7830" evidence="3">
    <location>
        <begin position="15"/>
        <end position="79"/>
    </location>
</feature>
<dbReference type="Pfam" id="PF25167">
    <property type="entry name" value="DUF7829"/>
    <property type="match status" value="1"/>
</dbReference>
<dbReference type="InterPro" id="IPR057151">
    <property type="entry name" value="DUF7829"/>
</dbReference>
<dbReference type="RefSeq" id="WP_093319698.1">
    <property type="nucleotide sequence ID" value="NZ_FOAF01000001.1"/>
</dbReference>